<dbReference type="PANTHER" id="PTHR46741:SF7">
    <property type="entry name" value="TRANSMEMBRANE PROTEIN"/>
    <property type="match status" value="1"/>
</dbReference>
<keyword evidence="4" id="KW-1185">Reference proteome</keyword>
<name>A0A6A6MT89_HEVBR</name>
<feature type="compositionally biased region" description="Polar residues" evidence="1">
    <location>
        <begin position="170"/>
        <end position="184"/>
    </location>
</feature>
<dbReference type="PANTHER" id="PTHR46741">
    <property type="entry name" value="OS09G0413600 PROTEIN"/>
    <property type="match status" value="1"/>
</dbReference>
<keyword evidence="2" id="KW-1133">Transmembrane helix</keyword>
<feature type="region of interest" description="Disordered" evidence="1">
    <location>
        <begin position="168"/>
        <end position="188"/>
    </location>
</feature>
<reference evidence="3 4" key="1">
    <citation type="journal article" date="2020" name="Mol. Plant">
        <title>The Chromosome-Based Rubber Tree Genome Provides New Insights into Spurge Genome Evolution and Rubber Biosynthesis.</title>
        <authorList>
            <person name="Liu J."/>
            <person name="Shi C."/>
            <person name="Shi C.C."/>
            <person name="Li W."/>
            <person name="Zhang Q.J."/>
            <person name="Zhang Y."/>
            <person name="Li K."/>
            <person name="Lu H.F."/>
            <person name="Shi C."/>
            <person name="Zhu S.T."/>
            <person name="Xiao Z.Y."/>
            <person name="Nan H."/>
            <person name="Yue Y."/>
            <person name="Zhu X.G."/>
            <person name="Wu Y."/>
            <person name="Hong X.N."/>
            <person name="Fan G.Y."/>
            <person name="Tong Y."/>
            <person name="Zhang D."/>
            <person name="Mao C.L."/>
            <person name="Liu Y.L."/>
            <person name="Hao S.J."/>
            <person name="Liu W.Q."/>
            <person name="Lv M.Q."/>
            <person name="Zhang H.B."/>
            <person name="Liu Y."/>
            <person name="Hu-Tang G.R."/>
            <person name="Wang J.P."/>
            <person name="Wang J.H."/>
            <person name="Sun Y.H."/>
            <person name="Ni S.B."/>
            <person name="Chen W.B."/>
            <person name="Zhang X.C."/>
            <person name="Jiao Y.N."/>
            <person name="Eichler E.E."/>
            <person name="Li G.H."/>
            <person name="Liu X."/>
            <person name="Gao L.Z."/>
        </authorList>
    </citation>
    <scope>NUCLEOTIDE SEQUENCE [LARGE SCALE GENOMIC DNA]</scope>
    <source>
        <strain evidence="4">cv. GT1</strain>
        <tissue evidence="3">Leaf</tissue>
    </source>
</reference>
<sequence length="319" mass="35993">MGSVSGFLHQKLILFADSFWVSVSALFLTLFGFFHRTIFRVKRNFSSQINNSNCLELSSNCVEQETRAKKPELNSNCVEQESEAEEPEFQTYREDCEQVFSDFVSSRSANKEIAEDKILPVENFVERKAVQSTQEERAENSADGACKEEVTESETCVEGFISGKGIAADTENNVRSDQQVSSDDGQFLSEKDFIAPDSHSDSDSITSSHEIISRFVASTSDGFLSDIDFEDAFELDILGDIGREKAELTEEDLEMEDINLQHLNAGYEPDDFEDEDSDILEKHKNLEESNMQETENLGEKKDVEQQEELGYNDKELGIV</sequence>
<feature type="compositionally biased region" description="Acidic residues" evidence="1">
    <location>
        <begin position="268"/>
        <end position="278"/>
    </location>
</feature>
<evidence type="ECO:0000313" key="3">
    <source>
        <dbReference type="EMBL" id="KAF2315149.1"/>
    </source>
</evidence>
<keyword evidence="2" id="KW-0812">Transmembrane</keyword>
<evidence type="ECO:0000313" key="4">
    <source>
        <dbReference type="Proteomes" id="UP000467840"/>
    </source>
</evidence>
<evidence type="ECO:0000256" key="1">
    <source>
        <dbReference type="SAM" id="MobiDB-lite"/>
    </source>
</evidence>
<gene>
    <name evidence="3" type="ORF">GH714_038265</name>
</gene>
<dbReference type="EMBL" id="JAAGAX010000005">
    <property type="protein sequence ID" value="KAF2315149.1"/>
    <property type="molecule type" value="Genomic_DNA"/>
</dbReference>
<proteinExistence type="predicted"/>
<organism evidence="3 4">
    <name type="scientific">Hevea brasiliensis</name>
    <name type="common">Para rubber tree</name>
    <name type="synonym">Siphonia brasiliensis</name>
    <dbReference type="NCBI Taxonomy" id="3981"/>
    <lineage>
        <taxon>Eukaryota</taxon>
        <taxon>Viridiplantae</taxon>
        <taxon>Streptophyta</taxon>
        <taxon>Embryophyta</taxon>
        <taxon>Tracheophyta</taxon>
        <taxon>Spermatophyta</taxon>
        <taxon>Magnoliopsida</taxon>
        <taxon>eudicotyledons</taxon>
        <taxon>Gunneridae</taxon>
        <taxon>Pentapetalae</taxon>
        <taxon>rosids</taxon>
        <taxon>fabids</taxon>
        <taxon>Malpighiales</taxon>
        <taxon>Euphorbiaceae</taxon>
        <taxon>Crotonoideae</taxon>
        <taxon>Micrandreae</taxon>
        <taxon>Hevea</taxon>
    </lineage>
</organism>
<evidence type="ECO:0000256" key="2">
    <source>
        <dbReference type="SAM" id="Phobius"/>
    </source>
</evidence>
<dbReference type="AlphaFoldDB" id="A0A6A6MT89"/>
<feature type="transmembrane region" description="Helical" evidence="2">
    <location>
        <begin position="12"/>
        <end position="34"/>
    </location>
</feature>
<keyword evidence="2" id="KW-0472">Membrane</keyword>
<accession>A0A6A6MT89</accession>
<comment type="caution">
    <text evidence="3">The sequence shown here is derived from an EMBL/GenBank/DDBJ whole genome shotgun (WGS) entry which is preliminary data.</text>
</comment>
<protein>
    <submittedName>
        <fullName evidence="3">Uncharacterized protein</fullName>
    </submittedName>
</protein>
<dbReference type="Proteomes" id="UP000467840">
    <property type="component" value="Chromosome 15"/>
</dbReference>
<feature type="region of interest" description="Disordered" evidence="1">
    <location>
        <begin position="266"/>
        <end position="319"/>
    </location>
</feature>